<dbReference type="RefSeq" id="WP_168631599.1">
    <property type="nucleotide sequence ID" value="NZ_BONL01000008.1"/>
</dbReference>
<dbReference type="Gene3D" id="3.40.630.30">
    <property type="match status" value="1"/>
</dbReference>
<dbReference type="InterPro" id="IPR000182">
    <property type="entry name" value="GNAT_dom"/>
</dbReference>
<keyword evidence="3" id="KW-1185">Reference proteome</keyword>
<sequence>MELRRFARPDLPGLYRVCLLTGHAGQDATDRYRDPDLLGHLYAAAYPAADPGLSWVVRDEQGVAGYLVATADSTAFAAWQEEHWWPELRERYPLPGTGTEDDLRAIRTIHDGQTPRAEVVDRYPAHMHIDLLPRTQGQGMGRRLIETVAAELRSRGVPGLHLGVAETNTAAIAFYDRVGFRTFSRHDWGRVLVMDLATA</sequence>
<gene>
    <name evidence="2" type="ORF">HGA03_17585</name>
</gene>
<dbReference type="GO" id="GO:0016747">
    <property type="term" value="F:acyltransferase activity, transferring groups other than amino-acyl groups"/>
    <property type="evidence" value="ECO:0007669"/>
    <property type="project" value="InterPro"/>
</dbReference>
<accession>A0A7X6R0M4</accession>
<dbReference type="Proteomes" id="UP000581206">
    <property type="component" value="Unassembled WGS sequence"/>
</dbReference>
<dbReference type="Pfam" id="PF00583">
    <property type="entry name" value="Acetyltransf_1"/>
    <property type="match status" value="1"/>
</dbReference>
<dbReference type="InterPro" id="IPR016181">
    <property type="entry name" value="Acyl_CoA_acyltransferase"/>
</dbReference>
<reference evidence="2 3" key="1">
    <citation type="submission" date="2020-04" db="EMBL/GenBank/DDBJ databases">
        <title>MicrobeNet Type strains.</title>
        <authorList>
            <person name="Nicholson A.C."/>
        </authorList>
    </citation>
    <scope>NUCLEOTIDE SEQUENCE [LARGE SCALE GENOMIC DNA]</scope>
    <source>
        <strain evidence="2 3">ATCC BAA-788</strain>
    </source>
</reference>
<dbReference type="InterPro" id="IPR051822">
    <property type="entry name" value="Glycosyl_Hydrolase_84"/>
</dbReference>
<protein>
    <submittedName>
        <fullName evidence="2">GNAT family N-acetyltransferase</fullName>
    </submittedName>
</protein>
<name>A0A7X6R0M4_9CELL</name>
<dbReference type="PANTHER" id="PTHR13170:SF16">
    <property type="entry name" value="PROTEIN O-GLCNACASE"/>
    <property type="match status" value="1"/>
</dbReference>
<proteinExistence type="predicted"/>
<dbReference type="EMBL" id="JAAXOX010000016">
    <property type="protein sequence ID" value="NKY24474.1"/>
    <property type="molecule type" value="Genomic_DNA"/>
</dbReference>
<dbReference type="AlphaFoldDB" id="A0A7X6R0M4"/>
<evidence type="ECO:0000313" key="2">
    <source>
        <dbReference type="EMBL" id="NKY24474.1"/>
    </source>
</evidence>
<feature type="domain" description="N-acetyltransferase" evidence="1">
    <location>
        <begin position="1"/>
        <end position="199"/>
    </location>
</feature>
<evidence type="ECO:0000313" key="3">
    <source>
        <dbReference type="Proteomes" id="UP000581206"/>
    </source>
</evidence>
<dbReference type="PROSITE" id="PS51186">
    <property type="entry name" value="GNAT"/>
    <property type="match status" value="1"/>
</dbReference>
<organism evidence="2 3">
    <name type="scientific">Cellulomonas denverensis</name>
    <dbReference type="NCBI Taxonomy" id="264297"/>
    <lineage>
        <taxon>Bacteria</taxon>
        <taxon>Bacillati</taxon>
        <taxon>Actinomycetota</taxon>
        <taxon>Actinomycetes</taxon>
        <taxon>Micrococcales</taxon>
        <taxon>Cellulomonadaceae</taxon>
        <taxon>Cellulomonas</taxon>
    </lineage>
</organism>
<evidence type="ECO:0000259" key="1">
    <source>
        <dbReference type="PROSITE" id="PS51186"/>
    </source>
</evidence>
<comment type="caution">
    <text evidence="2">The sequence shown here is derived from an EMBL/GenBank/DDBJ whole genome shotgun (WGS) entry which is preliminary data.</text>
</comment>
<dbReference type="SUPFAM" id="SSF55729">
    <property type="entry name" value="Acyl-CoA N-acyltransferases (Nat)"/>
    <property type="match status" value="1"/>
</dbReference>
<keyword evidence="2" id="KW-0808">Transferase</keyword>
<dbReference type="PANTHER" id="PTHR13170">
    <property type="entry name" value="O-GLCNACASE"/>
    <property type="match status" value="1"/>
</dbReference>